<dbReference type="Proteomes" id="UP001139179">
    <property type="component" value="Unassembled WGS sequence"/>
</dbReference>
<feature type="domain" description="Alcohol dehydrogenase-like C-terminal" evidence="2">
    <location>
        <begin position="171"/>
        <end position="287"/>
    </location>
</feature>
<name>A0A9X2IMR6_9BACI</name>
<dbReference type="Gene3D" id="3.40.50.720">
    <property type="entry name" value="NAD(P)-binding Rossmann-like Domain"/>
    <property type="match status" value="1"/>
</dbReference>
<gene>
    <name evidence="4" type="ORF">M3202_08730</name>
</gene>
<dbReference type="Pfam" id="PF08240">
    <property type="entry name" value="ADH_N"/>
    <property type="match status" value="1"/>
</dbReference>
<dbReference type="SUPFAM" id="SSF51735">
    <property type="entry name" value="NAD(P)-binding Rossmann-fold domains"/>
    <property type="match status" value="1"/>
</dbReference>
<comment type="caution">
    <text evidence="4">The sequence shown here is derived from an EMBL/GenBank/DDBJ whole genome shotgun (WGS) entry which is preliminary data.</text>
</comment>
<evidence type="ECO:0000259" key="2">
    <source>
        <dbReference type="Pfam" id="PF00107"/>
    </source>
</evidence>
<evidence type="ECO:0000256" key="1">
    <source>
        <dbReference type="ARBA" id="ARBA00023002"/>
    </source>
</evidence>
<feature type="domain" description="Alcohol dehydrogenase-like N-terminal" evidence="3">
    <location>
        <begin position="28"/>
        <end position="133"/>
    </location>
</feature>
<accession>A0A9X2IMR6</accession>
<dbReference type="AlphaFoldDB" id="A0A9X2IMR6"/>
<evidence type="ECO:0000313" key="5">
    <source>
        <dbReference type="Proteomes" id="UP001139179"/>
    </source>
</evidence>
<dbReference type="SUPFAM" id="SSF50129">
    <property type="entry name" value="GroES-like"/>
    <property type="match status" value="1"/>
</dbReference>
<keyword evidence="1" id="KW-0560">Oxidoreductase</keyword>
<dbReference type="PANTHER" id="PTHR43401:SF2">
    <property type="entry name" value="L-THREONINE 3-DEHYDROGENASE"/>
    <property type="match status" value="1"/>
</dbReference>
<dbReference type="InterPro" id="IPR013149">
    <property type="entry name" value="ADH-like_C"/>
</dbReference>
<dbReference type="PANTHER" id="PTHR43401">
    <property type="entry name" value="L-THREONINE 3-DEHYDROGENASE"/>
    <property type="match status" value="1"/>
</dbReference>
<evidence type="ECO:0000313" key="4">
    <source>
        <dbReference type="EMBL" id="MCM3714169.1"/>
    </source>
</evidence>
<evidence type="ECO:0000259" key="3">
    <source>
        <dbReference type="Pfam" id="PF08240"/>
    </source>
</evidence>
<sequence>MAKTMKAAIYQGPESITTEQVNLPDVPEGWCLMKVSYCGICGTDLNIYGGGHPRATAPLIMGHELAGHIYDHPSIADGRAVTVNPLLYCGECKPCREGIPHVCESLRLVGIDRDGGMAEYVTVPNEQVIPLPEGMSLKAGALVEPFAVAVHSVRESRFKGGDEVTVFGAGPIGLCISLVLQFFGAKRVTVVEVNQFRRELAERLGFHTVDPATATIPKNDLVFDCAAHPSVAERLVDVTHVKGEIMLIGTYKKPTPLDLQNVNFKELTLKGARVYTDKDFTVAAALLHQHEEALQLITNVEPVEQTARLFKELKAGGDMVKALISFSE</sequence>
<keyword evidence="5" id="KW-1185">Reference proteome</keyword>
<proteinExistence type="predicted"/>
<dbReference type="InterPro" id="IPR050129">
    <property type="entry name" value="Zn_alcohol_dh"/>
</dbReference>
<protein>
    <submittedName>
        <fullName evidence="4">Alcohol dehydrogenase catalytic domain-containing protein</fullName>
    </submittedName>
</protein>
<reference evidence="4" key="1">
    <citation type="submission" date="2022-05" db="EMBL/GenBank/DDBJ databases">
        <title>Comparative Genomics of Spacecraft Associated Microbes.</title>
        <authorList>
            <person name="Tran M.T."/>
            <person name="Wright A."/>
            <person name="Seuylemezian A."/>
            <person name="Eisen J."/>
            <person name="Coil D."/>
        </authorList>
    </citation>
    <scope>NUCLEOTIDE SEQUENCE</scope>
    <source>
        <strain evidence="4">214.1.1</strain>
    </source>
</reference>
<organism evidence="4 5">
    <name type="scientific">Halalkalibacter oceani</name>
    <dbReference type="NCBI Taxonomy" id="1653776"/>
    <lineage>
        <taxon>Bacteria</taxon>
        <taxon>Bacillati</taxon>
        <taxon>Bacillota</taxon>
        <taxon>Bacilli</taxon>
        <taxon>Bacillales</taxon>
        <taxon>Bacillaceae</taxon>
        <taxon>Halalkalibacter</taxon>
    </lineage>
</organism>
<dbReference type="InterPro" id="IPR036291">
    <property type="entry name" value="NAD(P)-bd_dom_sf"/>
</dbReference>
<dbReference type="Pfam" id="PF00107">
    <property type="entry name" value="ADH_zinc_N"/>
    <property type="match status" value="1"/>
</dbReference>
<dbReference type="InterPro" id="IPR011032">
    <property type="entry name" value="GroES-like_sf"/>
</dbReference>
<dbReference type="GO" id="GO:0016491">
    <property type="term" value="F:oxidoreductase activity"/>
    <property type="evidence" value="ECO:0007669"/>
    <property type="project" value="UniProtKB-KW"/>
</dbReference>
<dbReference type="Gene3D" id="3.90.180.10">
    <property type="entry name" value="Medium-chain alcohol dehydrogenases, catalytic domain"/>
    <property type="match status" value="1"/>
</dbReference>
<dbReference type="RefSeq" id="WP_251222953.1">
    <property type="nucleotide sequence ID" value="NZ_JAMBOL010000005.1"/>
</dbReference>
<dbReference type="InterPro" id="IPR013154">
    <property type="entry name" value="ADH-like_N"/>
</dbReference>
<dbReference type="EMBL" id="JAMBOL010000005">
    <property type="protein sequence ID" value="MCM3714169.1"/>
    <property type="molecule type" value="Genomic_DNA"/>
</dbReference>